<dbReference type="OrthoDB" id="3255669at2"/>
<evidence type="ECO:0000313" key="2">
    <source>
        <dbReference type="EMBL" id="SSA35997.1"/>
    </source>
</evidence>
<name>A0A2Y9A1D4_9MICO</name>
<feature type="transmembrane region" description="Helical" evidence="1">
    <location>
        <begin position="12"/>
        <end position="32"/>
    </location>
</feature>
<keyword evidence="3" id="KW-1185">Reference proteome</keyword>
<accession>A0A2Y9A1D4</accession>
<proteinExistence type="predicted"/>
<organism evidence="2 3">
    <name type="scientific">Branchiibius hedensis</name>
    <dbReference type="NCBI Taxonomy" id="672460"/>
    <lineage>
        <taxon>Bacteria</taxon>
        <taxon>Bacillati</taxon>
        <taxon>Actinomycetota</taxon>
        <taxon>Actinomycetes</taxon>
        <taxon>Micrococcales</taxon>
        <taxon>Dermacoccaceae</taxon>
        <taxon>Branchiibius</taxon>
    </lineage>
</organism>
<gene>
    <name evidence="2" type="ORF">SAMN04489750_3376</name>
</gene>
<keyword evidence="1" id="KW-0812">Transmembrane</keyword>
<keyword evidence="1" id="KW-0472">Membrane</keyword>
<dbReference type="AlphaFoldDB" id="A0A2Y9A1D4"/>
<dbReference type="RefSeq" id="WP_109687635.1">
    <property type="nucleotide sequence ID" value="NZ_QGDN01000001.1"/>
</dbReference>
<protein>
    <submittedName>
        <fullName evidence="2">Uncharacterized protein</fullName>
    </submittedName>
</protein>
<sequence length="268" mass="29544">MGLIKTLAKHPALTAGAVAAVPVGIFSYFWAYGRGAWSPKEKLDESLPGDDLLLPADKPLRLQEEITIDAPIDVVWPVIAQLGSRKGGFYALAWLERLFTFHIFNTYEQVDDWQEVTPGDFLFYHQAGVGSQVMDVEPGHYFTSLSDTRRPPTAQGGMALLPVGLKNFAWTWNFVLQELPDGRTRFVNRCDTVLEPAGKVPTALVVVLLGCPSVFMVRKMLEKVKKVAEGRQRPSLVNAAVRSMGVFSNEARPRPLGADRAHAPTVVS</sequence>
<evidence type="ECO:0000313" key="3">
    <source>
        <dbReference type="Proteomes" id="UP000250028"/>
    </source>
</evidence>
<dbReference type="Proteomes" id="UP000250028">
    <property type="component" value="Unassembled WGS sequence"/>
</dbReference>
<keyword evidence="1" id="KW-1133">Transmembrane helix</keyword>
<dbReference type="EMBL" id="UESZ01000001">
    <property type="protein sequence ID" value="SSA35997.1"/>
    <property type="molecule type" value="Genomic_DNA"/>
</dbReference>
<reference evidence="3" key="1">
    <citation type="submission" date="2016-10" db="EMBL/GenBank/DDBJ databases">
        <authorList>
            <person name="Varghese N."/>
            <person name="Submissions S."/>
        </authorList>
    </citation>
    <scope>NUCLEOTIDE SEQUENCE [LARGE SCALE GENOMIC DNA]</scope>
    <source>
        <strain evidence="3">DSM 22951</strain>
    </source>
</reference>
<evidence type="ECO:0000256" key="1">
    <source>
        <dbReference type="SAM" id="Phobius"/>
    </source>
</evidence>
<dbReference type="SUPFAM" id="SSF55961">
    <property type="entry name" value="Bet v1-like"/>
    <property type="match status" value="1"/>
</dbReference>